<dbReference type="eggNOG" id="KOG2861">
    <property type="taxonomic scope" value="Eukaryota"/>
</dbReference>
<dbReference type="GeneID" id="27904278"/>
<keyword evidence="3" id="KW-0472">Membrane</keyword>
<feature type="transmembrane region" description="Helical" evidence="3">
    <location>
        <begin position="391"/>
        <end position="413"/>
    </location>
</feature>
<dbReference type="Pfam" id="PF02582">
    <property type="entry name" value="DUF155"/>
    <property type="match status" value="1"/>
</dbReference>
<dbReference type="PANTHER" id="PTHR16255:SF1">
    <property type="entry name" value="REQUIRED FOR MEIOTIC NUCLEAR DIVISION PROTEIN 1 HOMOLOG"/>
    <property type="match status" value="1"/>
</dbReference>
<dbReference type="GO" id="GO:0005739">
    <property type="term" value="C:mitochondrion"/>
    <property type="evidence" value="ECO:0007669"/>
    <property type="project" value="UniProtKB-ARBA"/>
</dbReference>
<evidence type="ECO:0000256" key="3">
    <source>
        <dbReference type="SAM" id="Phobius"/>
    </source>
</evidence>
<dbReference type="HOGENOM" id="CLU_011220_0_1_1"/>
<sequence>MSIAFRPVAIQRSLITLSPTRPSPVRHRCLPPPHRPRTTAACFFSSQRIPRQEQNVASNSNSEHKQPRKAASKRATNNSLRKVAVAAQSQRNGLIRGSGKMRHVDPEADTKGVTAYCAAEKYNLSRARWELERGGYKPDPFGTNLFPQVLHVQTPDDIATHETTGEDKPPGLGDVFVFPSGCVVAWNVPDKLARNIIERILPSAAGETNHLEKMEIEDLDYVEDAQRESSQIIGDTIVLGTKIEQSSAGGERASEVDTILAKIAFSSALARSTKLAVLENALSNYFAKTMSIPLTLSSGKPLKYTQSEILQKTGELLLIRAQLNLYSELTDSLPDLFWDSPHELGLEGYYDMVGKALDVGVRIKVLNEKMDYASEIAAVLRERLSEKHTSMLEWTIIWLIVIEVGFGVVHLWWDSEELREKKEDRKVMELLEQYLERELNKGS</sequence>
<dbReference type="EMBL" id="KB456270">
    <property type="protein sequence ID" value="EMF09120.1"/>
    <property type="molecule type" value="Genomic_DNA"/>
</dbReference>
<dbReference type="InterPro" id="IPR003734">
    <property type="entry name" value="DUF155"/>
</dbReference>
<evidence type="ECO:0000256" key="1">
    <source>
        <dbReference type="ARBA" id="ARBA00008306"/>
    </source>
</evidence>
<name>M3CB96_SPHMS</name>
<feature type="domain" description="DUF155" evidence="4">
    <location>
        <begin position="175"/>
        <end position="367"/>
    </location>
</feature>
<dbReference type="AlphaFoldDB" id="M3CB96"/>
<dbReference type="InterPro" id="IPR051624">
    <property type="entry name" value="RMD1/Sad1-interacting"/>
</dbReference>
<protein>
    <submittedName>
        <fullName evidence="5">YagE family protein</fullName>
    </submittedName>
</protein>
<keyword evidence="3" id="KW-0812">Transmembrane</keyword>
<dbReference type="RefSeq" id="XP_016757241.1">
    <property type="nucleotide sequence ID" value="XM_016907141.1"/>
</dbReference>
<keyword evidence="6" id="KW-1185">Reference proteome</keyword>
<feature type="compositionally biased region" description="Polar residues" evidence="2">
    <location>
        <begin position="51"/>
        <end position="61"/>
    </location>
</feature>
<dbReference type="PANTHER" id="PTHR16255">
    <property type="entry name" value="REQUIRED FOR MEIOTIC NUCLEAR DIVISION PROTEIN 1 HOMOLOG"/>
    <property type="match status" value="1"/>
</dbReference>
<evidence type="ECO:0000259" key="4">
    <source>
        <dbReference type="Pfam" id="PF02582"/>
    </source>
</evidence>
<gene>
    <name evidence="5" type="ORF">SEPMUDRAFT_151944</name>
</gene>
<dbReference type="OrthoDB" id="242766at2759"/>
<dbReference type="OMA" id="QGLYQTK"/>
<accession>M3CB96</accession>
<keyword evidence="3" id="KW-1133">Transmembrane helix</keyword>
<reference evidence="5 6" key="1">
    <citation type="journal article" date="2012" name="PLoS Pathog.">
        <title>Diverse lifestyles and strategies of plant pathogenesis encoded in the genomes of eighteen Dothideomycetes fungi.</title>
        <authorList>
            <person name="Ohm R.A."/>
            <person name="Feau N."/>
            <person name="Henrissat B."/>
            <person name="Schoch C.L."/>
            <person name="Horwitz B.A."/>
            <person name="Barry K.W."/>
            <person name="Condon B.J."/>
            <person name="Copeland A.C."/>
            <person name="Dhillon B."/>
            <person name="Glaser F."/>
            <person name="Hesse C.N."/>
            <person name="Kosti I."/>
            <person name="LaButti K."/>
            <person name="Lindquist E.A."/>
            <person name="Lucas S."/>
            <person name="Salamov A.A."/>
            <person name="Bradshaw R.E."/>
            <person name="Ciuffetti L."/>
            <person name="Hamelin R.C."/>
            <person name="Kema G.H.J."/>
            <person name="Lawrence C."/>
            <person name="Scott J.A."/>
            <person name="Spatafora J.W."/>
            <person name="Turgeon B.G."/>
            <person name="de Wit P.J.G.M."/>
            <person name="Zhong S."/>
            <person name="Goodwin S.B."/>
            <person name="Grigoriev I.V."/>
        </authorList>
    </citation>
    <scope>NUCLEOTIDE SEQUENCE [LARGE SCALE GENOMIC DNA]</scope>
    <source>
        <strain evidence="5 6">SO2202</strain>
    </source>
</reference>
<proteinExistence type="inferred from homology"/>
<evidence type="ECO:0000313" key="6">
    <source>
        <dbReference type="Proteomes" id="UP000016931"/>
    </source>
</evidence>
<comment type="similarity">
    <text evidence="1">Belongs to the RMD1/sif2 family.</text>
</comment>
<dbReference type="GO" id="GO:0070131">
    <property type="term" value="P:positive regulation of mitochondrial translation"/>
    <property type="evidence" value="ECO:0007669"/>
    <property type="project" value="TreeGrafter"/>
</dbReference>
<organism evidence="5 6">
    <name type="scientific">Sphaerulina musiva (strain SO2202)</name>
    <name type="common">Poplar stem canker fungus</name>
    <name type="synonym">Septoria musiva</name>
    <dbReference type="NCBI Taxonomy" id="692275"/>
    <lineage>
        <taxon>Eukaryota</taxon>
        <taxon>Fungi</taxon>
        <taxon>Dikarya</taxon>
        <taxon>Ascomycota</taxon>
        <taxon>Pezizomycotina</taxon>
        <taxon>Dothideomycetes</taxon>
        <taxon>Dothideomycetidae</taxon>
        <taxon>Mycosphaerellales</taxon>
        <taxon>Mycosphaerellaceae</taxon>
        <taxon>Sphaerulina</taxon>
    </lineage>
</organism>
<dbReference type="Proteomes" id="UP000016931">
    <property type="component" value="Unassembled WGS sequence"/>
</dbReference>
<feature type="region of interest" description="Disordered" evidence="2">
    <location>
        <begin position="51"/>
        <end position="80"/>
    </location>
</feature>
<evidence type="ECO:0000256" key="2">
    <source>
        <dbReference type="SAM" id="MobiDB-lite"/>
    </source>
</evidence>
<evidence type="ECO:0000313" key="5">
    <source>
        <dbReference type="EMBL" id="EMF09120.1"/>
    </source>
</evidence>